<proteinExistence type="predicted"/>
<gene>
    <name evidence="2" type="ORF">BDD14_0649</name>
</gene>
<evidence type="ECO:0000313" key="2">
    <source>
        <dbReference type="EMBL" id="RZU39288.1"/>
    </source>
</evidence>
<protein>
    <submittedName>
        <fullName evidence="2">HPP family protein</fullName>
    </submittedName>
</protein>
<feature type="transmembrane region" description="Helical" evidence="1">
    <location>
        <begin position="290"/>
        <end position="309"/>
    </location>
</feature>
<evidence type="ECO:0000313" key="3">
    <source>
        <dbReference type="Proteomes" id="UP000292958"/>
    </source>
</evidence>
<feature type="transmembrane region" description="Helical" evidence="1">
    <location>
        <begin position="62"/>
        <end position="79"/>
    </location>
</feature>
<keyword evidence="3" id="KW-1185">Reference proteome</keyword>
<feature type="transmembrane region" description="Helical" evidence="1">
    <location>
        <begin position="12"/>
        <end position="38"/>
    </location>
</feature>
<dbReference type="EMBL" id="SHKW01000001">
    <property type="protein sequence ID" value="RZU39288.1"/>
    <property type="molecule type" value="Genomic_DNA"/>
</dbReference>
<accession>A0A4Q7YPH0</accession>
<dbReference type="AlphaFoldDB" id="A0A4Q7YPH0"/>
<dbReference type="OrthoDB" id="3193075at2"/>
<name>A0A4Q7YPH0_9BACT</name>
<keyword evidence="1" id="KW-0812">Transmembrane</keyword>
<feature type="transmembrane region" description="Helical" evidence="1">
    <location>
        <begin position="86"/>
        <end position="119"/>
    </location>
</feature>
<keyword evidence="1" id="KW-1133">Transmembrane helix</keyword>
<sequence length="337" mass="37189">MQTVMKRNTAKFVAEALVVIYMGSVAYAAHISGIYLLLFPELAALSHDVITRPRGKWASQPWRMILTPTLTATLGLFVSRHVSYGAIALAAVALGSLLVIKLLRSAIAPAISAGVLPIVLDERSWVYPAAIFGGLVGLVALLLLWRRYGPRMDYPSTNEAQHSRLVDALETESHDRFWVIALLAFVLVLGLFAEHTGLRFLLFPPLVVMAYEVFGHPEVPGWMARPALFPLVCFLTGSIGLFARLTLHATFSGVALTMICSVGILRAFKVHMPPALAIGILAFLIKTPNFWYPISVGLGTVALVVCFWVHRYLQSHLRRNPTSESGYPHRNPLRFDH</sequence>
<feature type="transmembrane region" description="Helical" evidence="1">
    <location>
        <begin position="222"/>
        <end position="243"/>
    </location>
</feature>
<keyword evidence="1" id="KW-0472">Membrane</keyword>
<reference evidence="2 3" key="1">
    <citation type="submission" date="2019-02" db="EMBL/GenBank/DDBJ databases">
        <title>Genomic Encyclopedia of Archaeal and Bacterial Type Strains, Phase II (KMG-II): from individual species to whole genera.</title>
        <authorList>
            <person name="Goeker M."/>
        </authorList>
    </citation>
    <scope>NUCLEOTIDE SEQUENCE [LARGE SCALE GENOMIC DNA]</scope>
    <source>
        <strain evidence="2 3">DSM 18101</strain>
    </source>
</reference>
<dbReference type="Proteomes" id="UP000292958">
    <property type="component" value="Unassembled WGS sequence"/>
</dbReference>
<feature type="transmembrane region" description="Helical" evidence="1">
    <location>
        <begin position="255"/>
        <end position="284"/>
    </location>
</feature>
<feature type="transmembrane region" description="Helical" evidence="1">
    <location>
        <begin position="125"/>
        <end position="145"/>
    </location>
</feature>
<organism evidence="2 3">
    <name type="scientific">Edaphobacter modestus</name>
    <dbReference type="NCBI Taxonomy" id="388466"/>
    <lineage>
        <taxon>Bacteria</taxon>
        <taxon>Pseudomonadati</taxon>
        <taxon>Acidobacteriota</taxon>
        <taxon>Terriglobia</taxon>
        <taxon>Terriglobales</taxon>
        <taxon>Acidobacteriaceae</taxon>
        <taxon>Edaphobacter</taxon>
    </lineage>
</organism>
<evidence type="ECO:0000256" key="1">
    <source>
        <dbReference type="SAM" id="Phobius"/>
    </source>
</evidence>
<feature type="transmembrane region" description="Helical" evidence="1">
    <location>
        <begin position="177"/>
        <end position="202"/>
    </location>
</feature>
<comment type="caution">
    <text evidence="2">The sequence shown here is derived from an EMBL/GenBank/DDBJ whole genome shotgun (WGS) entry which is preliminary data.</text>
</comment>